<protein>
    <recommendedName>
        <fullName evidence="11">Leucine-rich repeat-containing N-terminal plant-type domain-containing protein</fullName>
    </recommendedName>
</protein>
<evidence type="ECO:0000256" key="4">
    <source>
        <dbReference type="ARBA" id="ARBA00022692"/>
    </source>
</evidence>
<dbReference type="FunFam" id="3.80.10.10:FF:000041">
    <property type="entry name" value="LRR receptor-like serine/threonine-protein kinase ERECTA"/>
    <property type="match status" value="1"/>
</dbReference>
<reference evidence="13" key="1">
    <citation type="journal article" date="2019" name="Gigascience">
        <title>De novo genome assembly of the endangered Acer yangbiense, a plant species with extremely small populations endemic to Yunnan Province, China.</title>
        <authorList>
            <person name="Yang J."/>
            <person name="Wariss H.M."/>
            <person name="Tao L."/>
            <person name="Zhang R."/>
            <person name="Yun Q."/>
            <person name="Hollingsworth P."/>
            <person name="Dao Z."/>
            <person name="Luo G."/>
            <person name="Guo H."/>
            <person name="Ma Y."/>
            <person name="Sun W."/>
        </authorList>
    </citation>
    <scope>NUCLEOTIDE SEQUENCE [LARGE SCALE GENOMIC DNA]</scope>
    <source>
        <strain evidence="13">cv. Malutang</strain>
    </source>
</reference>
<dbReference type="PANTHER" id="PTHR48056:SF57">
    <property type="entry name" value="LEUCINE-RICH REPEAT-CONTAINING N-TERMINAL PLANT-TYPE DOMAIN-CONTAINING PROTEIN"/>
    <property type="match status" value="1"/>
</dbReference>
<dbReference type="InterPro" id="IPR001611">
    <property type="entry name" value="Leu-rich_rpt"/>
</dbReference>
<dbReference type="GO" id="GO:0016020">
    <property type="term" value="C:membrane"/>
    <property type="evidence" value="ECO:0007669"/>
    <property type="project" value="UniProtKB-SubCell"/>
</dbReference>
<keyword evidence="9" id="KW-0325">Glycoprotein</keyword>
<evidence type="ECO:0000256" key="8">
    <source>
        <dbReference type="ARBA" id="ARBA00023136"/>
    </source>
</evidence>
<evidence type="ECO:0000256" key="2">
    <source>
        <dbReference type="ARBA" id="ARBA00009592"/>
    </source>
</evidence>
<evidence type="ECO:0000256" key="6">
    <source>
        <dbReference type="ARBA" id="ARBA00022737"/>
    </source>
</evidence>
<name>A0A5C7IX34_9ROSI</name>
<comment type="similarity">
    <text evidence="2">Belongs to the RLP family.</text>
</comment>
<dbReference type="GO" id="GO:0033612">
    <property type="term" value="F:receptor serine/threonine kinase binding"/>
    <property type="evidence" value="ECO:0007669"/>
    <property type="project" value="TreeGrafter"/>
</dbReference>
<proteinExistence type="inferred from homology"/>
<dbReference type="Pfam" id="PF08263">
    <property type="entry name" value="LRRNT_2"/>
    <property type="match status" value="1"/>
</dbReference>
<dbReference type="InterPro" id="IPR050647">
    <property type="entry name" value="Plant_LRR-RLKs"/>
</dbReference>
<dbReference type="Gene3D" id="3.80.10.10">
    <property type="entry name" value="Ribonuclease Inhibitor"/>
    <property type="match status" value="3"/>
</dbReference>
<evidence type="ECO:0000256" key="10">
    <source>
        <dbReference type="SAM" id="Phobius"/>
    </source>
</evidence>
<dbReference type="Pfam" id="PF13855">
    <property type="entry name" value="LRR_8"/>
    <property type="match status" value="1"/>
</dbReference>
<sequence length="691" mass="77241">MDMVSSFPNLIKLVSSPSSKPKLQCVAMEVIARARNGRSDENPPAGLAEIHEFLDDPLFGLYSWNSSSDCCQWERVMCATTSESRPVIALYLDSLVLMSFFEVTTISSRVLTPLLGVTSLMILDISSNYIMGEIPGHAFANLTKLVDLDMKQNNFTGSIPPQVFGLRSLRVFSSEPEELSLEENRFGGNIPEEIGNLSKLQRLSLRGNSFVGGIPSSHVSLKELQFDITLKKLFLGGNNNLTWNNNNNAKIVPKCMLSQLSMKSFGLSGKIPGWISTHKSLVFLDLSENQLQGPFPEWLAEMDIRSIFLSDNNLSGSLPPRLFQTLRLSVLSLSRNNFSGELPENVGDAIKLMILMLAGNNFSREIPKSITKIYRLFLLDLAGNRFSGKPPNFDPDALLAFIDLSYNEFSGEIPVSFSLDARIHALGFSPKSPPSKFSIFEITLSRVRYLMKSPNLRNLRILDASSNNLTGKIPAKFGNLVGMIDTPNTLSSTSDLFTFSIEFNDLIVNWKKSKLGLSSHNLEIYSFVRPVKEQTFWANSNFTRFLKGSKATQHLLQQSLQEYTCLIPPILVKLQQRTTLDVSNNKLEGKIPVGGQMDTMNNPNYYANNTGFCGMQIQLPCPVEPPPPKPQEDENEEAYWVSWQGVAIGYPISFLFTVVILWFSGYFQAALALSQQRRRISVRQNSLRSIF</sequence>
<keyword evidence="3" id="KW-0433">Leucine-rich repeat</keyword>
<dbReference type="InterPro" id="IPR032675">
    <property type="entry name" value="LRR_dom_sf"/>
</dbReference>
<comment type="caution">
    <text evidence="12">The sequence shown here is derived from an EMBL/GenBank/DDBJ whole genome shotgun (WGS) entry which is preliminary data.</text>
</comment>
<keyword evidence="6" id="KW-0677">Repeat</keyword>
<evidence type="ECO:0000256" key="3">
    <source>
        <dbReference type="ARBA" id="ARBA00022614"/>
    </source>
</evidence>
<evidence type="ECO:0000313" key="13">
    <source>
        <dbReference type="Proteomes" id="UP000323000"/>
    </source>
</evidence>
<organism evidence="12 13">
    <name type="scientific">Acer yangbiense</name>
    <dbReference type="NCBI Taxonomy" id="1000413"/>
    <lineage>
        <taxon>Eukaryota</taxon>
        <taxon>Viridiplantae</taxon>
        <taxon>Streptophyta</taxon>
        <taxon>Embryophyta</taxon>
        <taxon>Tracheophyta</taxon>
        <taxon>Spermatophyta</taxon>
        <taxon>Magnoliopsida</taxon>
        <taxon>eudicotyledons</taxon>
        <taxon>Gunneridae</taxon>
        <taxon>Pentapetalae</taxon>
        <taxon>rosids</taxon>
        <taxon>malvids</taxon>
        <taxon>Sapindales</taxon>
        <taxon>Sapindaceae</taxon>
        <taxon>Hippocastanoideae</taxon>
        <taxon>Acereae</taxon>
        <taxon>Acer</taxon>
    </lineage>
</organism>
<accession>A0A5C7IX34</accession>
<evidence type="ECO:0000313" key="12">
    <source>
        <dbReference type="EMBL" id="TXG73066.1"/>
    </source>
</evidence>
<evidence type="ECO:0000256" key="9">
    <source>
        <dbReference type="ARBA" id="ARBA00023180"/>
    </source>
</evidence>
<keyword evidence="5" id="KW-0732">Signal</keyword>
<feature type="transmembrane region" description="Helical" evidence="10">
    <location>
        <begin position="652"/>
        <end position="673"/>
    </location>
</feature>
<dbReference type="Pfam" id="PF00560">
    <property type="entry name" value="LRR_1"/>
    <property type="match status" value="6"/>
</dbReference>
<dbReference type="AlphaFoldDB" id="A0A5C7IX34"/>
<gene>
    <name evidence="12" type="ORF">EZV62_001645</name>
</gene>
<keyword evidence="8 10" id="KW-0472">Membrane</keyword>
<dbReference type="OrthoDB" id="637646at2759"/>
<dbReference type="InterPro" id="IPR013210">
    <property type="entry name" value="LRR_N_plant-typ"/>
</dbReference>
<evidence type="ECO:0000259" key="11">
    <source>
        <dbReference type="Pfam" id="PF08263"/>
    </source>
</evidence>
<comment type="subcellular location">
    <subcellularLocation>
        <location evidence="1">Membrane</location>
        <topology evidence="1">Single-pass type I membrane protein</topology>
    </subcellularLocation>
</comment>
<dbReference type="EMBL" id="VAHF01000001">
    <property type="protein sequence ID" value="TXG73066.1"/>
    <property type="molecule type" value="Genomic_DNA"/>
</dbReference>
<evidence type="ECO:0000256" key="7">
    <source>
        <dbReference type="ARBA" id="ARBA00022989"/>
    </source>
</evidence>
<keyword evidence="4 10" id="KW-0812">Transmembrane</keyword>
<dbReference type="Proteomes" id="UP000323000">
    <property type="component" value="Chromosome 1"/>
</dbReference>
<dbReference type="SUPFAM" id="SSF52058">
    <property type="entry name" value="L domain-like"/>
    <property type="match status" value="2"/>
</dbReference>
<evidence type="ECO:0000256" key="5">
    <source>
        <dbReference type="ARBA" id="ARBA00022729"/>
    </source>
</evidence>
<dbReference type="PANTHER" id="PTHR48056">
    <property type="entry name" value="LRR RECEPTOR-LIKE SERINE/THREONINE-PROTEIN KINASE-RELATED"/>
    <property type="match status" value="1"/>
</dbReference>
<evidence type="ECO:0000256" key="1">
    <source>
        <dbReference type="ARBA" id="ARBA00004479"/>
    </source>
</evidence>
<keyword evidence="7 10" id="KW-1133">Transmembrane helix</keyword>
<keyword evidence="13" id="KW-1185">Reference proteome</keyword>
<feature type="domain" description="Leucine-rich repeat-containing N-terminal plant-type" evidence="11">
    <location>
        <begin position="53"/>
        <end position="78"/>
    </location>
</feature>